<evidence type="ECO:0000313" key="2">
    <source>
        <dbReference type="EMBL" id="GBP63976.1"/>
    </source>
</evidence>
<proteinExistence type="predicted"/>
<sequence>MVYDHEELRFLVKRDRRVDYKMYPVHERREGQDGCFSPQKSQEPHLQEMGTLKRWAPAAHDRRCDDKTFLHRQLIVLYEARTCAITSIKNTLAFRPKPGYLQIRPHYGHVFDLHNPRARAHPSRPAIARRGTNASQPPMSLSPGEVEGSNLFDPDIKRSQQIFTDAKRFELISLHAHG</sequence>
<name>A0A4C1XJ83_EUMVA</name>
<evidence type="ECO:0000256" key="1">
    <source>
        <dbReference type="SAM" id="MobiDB-lite"/>
    </source>
</evidence>
<organism evidence="2 3">
    <name type="scientific">Eumeta variegata</name>
    <name type="common">Bagworm moth</name>
    <name type="synonym">Eumeta japonica</name>
    <dbReference type="NCBI Taxonomy" id="151549"/>
    <lineage>
        <taxon>Eukaryota</taxon>
        <taxon>Metazoa</taxon>
        <taxon>Ecdysozoa</taxon>
        <taxon>Arthropoda</taxon>
        <taxon>Hexapoda</taxon>
        <taxon>Insecta</taxon>
        <taxon>Pterygota</taxon>
        <taxon>Neoptera</taxon>
        <taxon>Endopterygota</taxon>
        <taxon>Lepidoptera</taxon>
        <taxon>Glossata</taxon>
        <taxon>Ditrysia</taxon>
        <taxon>Tineoidea</taxon>
        <taxon>Psychidae</taxon>
        <taxon>Oiketicinae</taxon>
        <taxon>Eumeta</taxon>
    </lineage>
</organism>
<gene>
    <name evidence="2" type="ORF">EVAR_25127_1</name>
</gene>
<reference evidence="2 3" key="1">
    <citation type="journal article" date="2019" name="Commun. Biol.">
        <title>The bagworm genome reveals a unique fibroin gene that provides high tensile strength.</title>
        <authorList>
            <person name="Kono N."/>
            <person name="Nakamura H."/>
            <person name="Ohtoshi R."/>
            <person name="Tomita M."/>
            <person name="Numata K."/>
            <person name="Arakawa K."/>
        </authorList>
    </citation>
    <scope>NUCLEOTIDE SEQUENCE [LARGE SCALE GENOMIC DNA]</scope>
</reference>
<protein>
    <submittedName>
        <fullName evidence="2">Uncharacterized protein</fullName>
    </submittedName>
</protein>
<accession>A0A4C1XJ83</accession>
<keyword evidence="3" id="KW-1185">Reference proteome</keyword>
<dbReference type="Proteomes" id="UP000299102">
    <property type="component" value="Unassembled WGS sequence"/>
</dbReference>
<feature type="region of interest" description="Disordered" evidence="1">
    <location>
        <begin position="127"/>
        <end position="146"/>
    </location>
</feature>
<dbReference type="AlphaFoldDB" id="A0A4C1XJ83"/>
<comment type="caution">
    <text evidence="2">The sequence shown here is derived from an EMBL/GenBank/DDBJ whole genome shotgun (WGS) entry which is preliminary data.</text>
</comment>
<evidence type="ECO:0000313" key="3">
    <source>
        <dbReference type="Proteomes" id="UP000299102"/>
    </source>
</evidence>
<dbReference type="EMBL" id="BGZK01000884">
    <property type="protein sequence ID" value="GBP63976.1"/>
    <property type="molecule type" value="Genomic_DNA"/>
</dbReference>